<keyword evidence="5" id="KW-0186">Copper</keyword>
<dbReference type="InterPro" id="IPR007274">
    <property type="entry name" value="Cop_transporter"/>
</dbReference>
<evidence type="ECO:0000313" key="7">
    <source>
        <dbReference type="EMBL" id="KAF2709013.1"/>
    </source>
</evidence>
<dbReference type="PANTHER" id="PTHR12483">
    <property type="entry name" value="SOLUTE CARRIER FAMILY 31 COPPER TRANSPORTERS"/>
    <property type="match status" value="1"/>
</dbReference>
<evidence type="ECO:0000256" key="1">
    <source>
        <dbReference type="ARBA" id="ARBA00004141"/>
    </source>
</evidence>
<feature type="transmembrane region" description="Helical" evidence="5">
    <location>
        <begin position="165"/>
        <end position="191"/>
    </location>
</feature>
<evidence type="ECO:0000313" key="8">
    <source>
        <dbReference type="Proteomes" id="UP000799428"/>
    </source>
</evidence>
<comment type="subcellular location">
    <subcellularLocation>
        <location evidence="1 5">Membrane</location>
        <topology evidence="1 5">Multi-pass membrane protein</topology>
    </subcellularLocation>
</comment>
<evidence type="ECO:0000256" key="5">
    <source>
        <dbReference type="RuleBase" id="RU367022"/>
    </source>
</evidence>
<evidence type="ECO:0000256" key="2">
    <source>
        <dbReference type="ARBA" id="ARBA00022692"/>
    </source>
</evidence>
<keyword evidence="5" id="KW-0187">Copper transport</keyword>
<keyword evidence="2 5" id="KW-0812">Transmembrane</keyword>
<protein>
    <recommendedName>
        <fullName evidence="5">Copper transport protein</fullName>
    </recommendedName>
</protein>
<name>A0A6G1K8R6_9PLEO</name>
<accession>A0A6G1K8R6</accession>
<dbReference type="Pfam" id="PF04145">
    <property type="entry name" value="Ctr"/>
    <property type="match status" value="1"/>
</dbReference>
<keyword evidence="8" id="KW-1185">Reference proteome</keyword>
<reference evidence="7" key="1">
    <citation type="journal article" date="2020" name="Stud. Mycol.">
        <title>101 Dothideomycetes genomes: a test case for predicting lifestyles and emergence of pathogens.</title>
        <authorList>
            <person name="Haridas S."/>
            <person name="Albert R."/>
            <person name="Binder M."/>
            <person name="Bloem J."/>
            <person name="Labutti K."/>
            <person name="Salamov A."/>
            <person name="Andreopoulos B."/>
            <person name="Baker S."/>
            <person name="Barry K."/>
            <person name="Bills G."/>
            <person name="Bluhm B."/>
            <person name="Cannon C."/>
            <person name="Castanera R."/>
            <person name="Culley D."/>
            <person name="Daum C."/>
            <person name="Ezra D."/>
            <person name="Gonzalez J."/>
            <person name="Henrissat B."/>
            <person name="Kuo A."/>
            <person name="Liang C."/>
            <person name="Lipzen A."/>
            <person name="Lutzoni F."/>
            <person name="Magnuson J."/>
            <person name="Mondo S."/>
            <person name="Nolan M."/>
            <person name="Ohm R."/>
            <person name="Pangilinan J."/>
            <person name="Park H.-J."/>
            <person name="Ramirez L."/>
            <person name="Alfaro M."/>
            <person name="Sun H."/>
            <person name="Tritt A."/>
            <person name="Yoshinaga Y."/>
            <person name="Zwiers L.-H."/>
            <person name="Turgeon B."/>
            <person name="Goodwin S."/>
            <person name="Spatafora J."/>
            <person name="Crous P."/>
            <person name="Grigoriev I."/>
        </authorList>
    </citation>
    <scope>NUCLEOTIDE SEQUENCE</scope>
    <source>
        <strain evidence="7">CBS 279.74</strain>
    </source>
</reference>
<dbReference type="AlphaFoldDB" id="A0A6G1K8R6"/>
<proteinExistence type="inferred from homology"/>
<dbReference type="Proteomes" id="UP000799428">
    <property type="component" value="Unassembled WGS sequence"/>
</dbReference>
<gene>
    <name evidence="7" type="ORF">K504DRAFT_468230</name>
</gene>
<dbReference type="EMBL" id="MU005771">
    <property type="protein sequence ID" value="KAF2709013.1"/>
    <property type="molecule type" value="Genomic_DNA"/>
</dbReference>
<dbReference type="GO" id="GO:0005375">
    <property type="term" value="F:copper ion transmembrane transporter activity"/>
    <property type="evidence" value="ECO:0007669"/>
    <property type="project" value="UniProtKB-UniRule"/>
</dbReference>
<organism evidence="7 8">
    <name type="scientific">Pleomassaria siparia CBS 279.74</name>
    <dbReference type="NCBI Taxonomy" id="1314801"/>
    <lineage>
        <taxon>Eukaryota</taxon>
        <taxon>Fungi</taxon>
        <taxon>Dikarya</taxon>
        <taxon>Ascomycota</taxon>
        <taxon>Pezizomycotina</taxon>
        <taxon>Dothideomycetes</taxon>
        <taxon>Pleosporomycetidae</taxon>
        <taxon>Pleosporales</taxon>
        <taxon>Pleomassariaceae</taxon>
        <taxon>Pleomassaria</taxon>
    </lineage>
</organism>
<feature type="region of interest" description="Disordered" evidence="6">
    <location>
        <begin position="101"/>
        <end position="129"/>
    </location>
</feature>
<evidence type="ECO:0000256" key="3">
    <source>
        <dbReference type="ARBA" id="ARBA00022989"/>
    </source>
</evidence>
<feature type="transmembrane region" description="Helical" evidence="5">
    <location>
        <begin position="30"/>
        <end position="49"/>
    </location>
</feature>
<comment type="similarity">
    <text evidence="5">Belongs to the copper transporter (Ctr) (TC 1.A.56) family. SLC31A subfamily.</text>
</comment>
<dbReference type="GO" id="GO:0005886">
    <property type="term" value="C:plasma membrane"/>
    <property type="evidence" value="ECO:0007669"/>
    <property type="project" value="TreeGrafter"/>
</dbReference>
<evidence type="ECO:0000256" key="6">
    <source>
        <dbReference type="SAM" id="MobiDB-lite"/>
    </source>
</evidence>
<keyword evidence="4 5" id="KW-0472">Membrane</keyword>
<sequence>MSGMSGMASTFSIDTSVTLFFTEWKTSTPAAYVFTIFFLFVIGIFNRFLGALKSQLEQRWKEQQQYNAVYEASTGHARYKHERQGSLISALAHKRNWSRTVRPTPPRLDEEEQETNPLSPTPVEYGENAHQLTEPTRKKVFWTASAPWSIRRDGIRALLEFSRALIGYILMLAVMTYNVGFLFAVTGSVLLGEFVFGRYMQGGNKGWQEGGCHE</sequence>
<keyword evidence="3 5" id="KW-1133">Transmembrane helix</keyword>
<keyword evidence="5" id="KW-0406">Ion transport</keyword>
<dbReference type="PANTHER" id="PTHR12483:SF27">
    <property type="entry name" value="COPPER TRANSPORT PROTEIN CTR1"/>
    <property type="match status" value="1"/>
</dbReference>
<dbReference type="OrthoDB" id="73901at2759"/>
<evidence type="ECO:0000256" key="4">
    <source>
        <dbReference type="ARBA" id="ARBA00023136"/>
    </source>
</evidence>
<keyword evidence="5" id="KW-0813">Transport</keyword>